<dbReference type="SUPFAM" id="SSF53795">
    <property type="entry name" value="PEP carboxykinase-like"/>
    <property type="match status" value="1"/>
</dbReference>
<dbReference type="EMBL" id="CACRTG010000013">
    <property type="protein sequence ID" value="VYT11056.1"/>
    <property type="molecule type" value="Genomic_DNA"/>
</dbReference>
<organism evidence="1">
    <name type="scientific">[Clostridium] nexile</name>
    <dbReference type="NCBI Taxonomy" id="29361"/>
    <lineage>
        <taxon>Bacteria</taxon>
        <taxon>Bacillati</taxon>
        <taxon>Bacillota</taxon>
        <taxon>Clostridia</taxon>
        <taxon>Lachnospirales</taxon>
        <taxon>Lachnospiraceae</taxon>
        <taxon>Tyzzerella</taxon>
    </lineage>
</organism>
<gene>
    <name evidence="1" type="ORF">CNLFYP112_01849</name>
</gene>
<proteinExistence type="predicted"/>
<evidence type="ECO:0000313" key="1">
    <source>
        <dbReference type="EMBL" id="VYT11056.1"/>
    </source>
</evidence>
<dbReference type="InterPro" id="IPR027417">
    <property type="entry name" value="P-loop_NTPase"/>
</dbReference>
<dbReference type="Gene3D" id="3.40.50.300">
    <property type="entry name" value="P-loop containing nucleotide triphosphate hydrolases"/>
    <property type="match status" value="1"/>
</dbReference>
<evidence type="ECO:0008006" key="2">
    <source>
        <dbReference type="Google" id="ProtNLM"/>
    </source>
</evidence>
<protein>
    <recommendedName>
        <fullName evidence="2">SynChlorMet cassette protein ScmC</fullName>
    </recommendedName>
</protein>
<sequence length="238" mass="27165">MRYKIAECVTEYEPHYEMLRRKMEPYRTAGEGEPDIRLTLTKQFCEEKQKEQPHLTEAQCEYIFAGSEFYKKFISEGGIMVHASAVEVDGKAYLFSADSGTGKSTHTKQWQNYFGKERALIINDDKPAIRKDKNGWAAYGTPFSGKTDENLNRKAILQGICMLERGNENAIERIGVWEAIPLLMRQTIVPRSEKMAGELLAILDTLLSEVPVYRMKCTISKEAVVTAYEKMKGDQDEN</sequence>
<reference evidence="1" key="1">
    <citation type="submission" date="2019-11" db="EMBL/GenBank/DDBJ databases">
        <authorList>
            <person name="Feng L."/>
        </authorList>
    </citation>
    <scope>NUCLEOTIDE SEQUENCE</scope>
    <source>
        <strain evidence="1">CnexileLFYP112</strain>
    </source>
</reference>
<dbReference type="AlphaFoldDB" id="A0A6N2U6A6"/>
<accession>A0A6N2U6A6</accession>
<name>A0A6N2U6A6_9FIRM</name>